<feature type="compositionally biased region" description="Acidic residues" evidence="2">
    <location>
        <begin position="122"/>
        <end position="144"/>
    </location>
</feature>
<feature type="region of interest" description="Disordered" evidence="2">
    <location>
        <begin position="1"/>
        <end position="300"/>
    </location>
</feature>
<protein>
    <recommendedName>
        <fullName evidence="3">DUF7730 domain-containing protein</fullName>
    </recommendedName>
</protein>
<gene>
    <name evidence="4" type="ORF">Purlil1_10911</name>
    <name evidence="5" type="ORF">VFPBJ_07981</name>
</gene>
<feature type="compositionally biased region" description="Acidic residues" evidence="2">
    <location>
        <begin position="613"/>
        <end position="657"/>
    </location>
</feature>
<feature type="compositionally biased region" description="Low complexity" evidence="2">
    <location>
        <begin position="26"/>
        <end position="36"/>
    </location>
</feature>
<reference evidence="4" key="2">
    <citation type="submission" date="2023-11" db="EMBL/GenBank/DDBJ databases">
        <authorList>
            <person name="Beijen E."/>
            <person name="Ohm R.A."/>
        </authorList>
    </citation>
    <scope>NUCLEOTIDE SEQUENCE</scope>
    <source>
        <strain evidence="4">CBS 150709</strain>
    </source>
</reference>
<evidence type="ECO:0000256" key="1">
    <source>
        <dbReference type="SAM" id="Coils"/>
    </source>
</evidence>
<dbReference type="InterPro" id="IPR056632">
    <property type="entry name" value="DUF7730"/>
</dbReference>
<feature type="domain" description="DUF7730" evidence="3">
    <location>
        <begin position="391"/>
        <end position="499"/>
    </location>
</feature>
<keyword evidence="7" id="KW-1185">Reference proteome</keyword>
<reference evidence="4 7" key="3">
    <citation type="journal article" date="2024" name="Microbiol. Resour. Announc.">
        <title>Genome annotations for the ascomycete fungi Trichoderma harzianum, Trichoderma aggressivum, and Purpureocillium lilacinum.</title>
        <authorList>
            <person name="Beijen E.P.W."/>
            <person name="Ohm R.A."/>
        </authorList>
    </citation>
    <scope>NUCLEOTIDE SEQUENCE [LARGE SCALE GENOMIC DNA]</scope>
    <source>
        <strain evidence="4 7">CBS 150709</strain>
    </source>
</reference>
<feature type="compositionally biased region" description="Low complexity" evidence="2">
    <location>
        <begin position="88"/>
        <end position="106"/>
    </location>
</feature>
<dbReference type="EMBL" id="JAWRVI010000060">
    <property type="protein sequence ID" value="KAK4083099.1"/>
    <property type="molecule type" value="Genomic_DNA"/>
</dbReference>
<name>A0A179GK64_PURLI</name>
<reference evidence="5 6" key="1">
    <citation type="submission" date="2016-01" db="EMBL/GenBank/DDBJ databases">
        <title>Biosynthesis of antibiotic leucinostatins and their inhibition on Phytophthora in bio-control Purpureocillium lilacinum.</title>
        <authorList>
            <person name="Wang G."/>
            <person name="Liu Z."/>
            <person name="Lin R."/>
            <person name="Li E."/>
            <person name="Mao Z."/>
            <person name="Ling J."/>
            <person name="Yin W."/>
            <person name="Xie B."/>
        </authorList>
    </citation>
    <scope>NUCLEOTIDE SEQUENCE [LARGE SCALE GENOMIC DNA]</scope>
    <source>
        <strain evidence="5">PLBJ-1</strain>
    </source>
</reference>
<accession>A0A179GK64</accession>
<organism evidence="5 6">
    <name type="scientific">Purpureocillium lilacinum</name>
    <name type="common">Paecilomyces lilacinus</name>
    <dbReference type="NCBI Taxonomy" id="33203"/>
    <lineage>
        <taxon>Eukaryota</taxon>
        <taxon>Fungi</taxon>
        <taxon>Dikarya</taxon>
        <taxon>Ascomycota</taxon>
        <taxon>Pezizomycotina</taxon>
        <taxon>Sordariomycetes</taxon>
        <taxon>Hypocreomycetidae</taxon>
        <taxon>Hypocreales</taxon>
        <taxon>Ophiocordycipitaceae</taxon>
        <taxon>Purpureocillium</taxon>
    </lineage>
</organism>
<feature type="coiled-coil region" evidence="1">
    <location>
        <begin position="352"/>
        <end position="385"/>
    </location>
</feature>
<comment type="caution">
    <text evidence="5">The sequence shown here is derived from an EMBL/GenBank/DDBJ whole genome shotgun (WGS) entry which is preliminary data.</text>
</comment>
<evidence type="ECO:0000259" key="3">
    <source>
        <dbReference type="Pfam" id="PF24864"/>
    </source>
</evidence>
<keyword evidence="1" id="KW-0175">Coiled coil</keyword>
<evidence type="ECO:0000313" key="4">
    <source>
        <dbReference type="EMBL" id="KAK4083099.1"/>
    </source>
</evidence>
<evidence type="ECO:0000313" key="6">
    <source>
        <dbReference type="Proteomes" id="UP000078240"/>
    </source>
</evidence>
<evidence type="ECO:0000256" key="2">
    <source>
        <dbReference type="SAM" id="MobiDB-lite"/>
    </source>
</evidence>
<feature type="compositionally biased region" description="Polar residues" evidence="2">
    <location>
        <begin position="41"/>
        <end position="56"/>
    </location>
</feature>
<feature type="region of interest" description="Disordered" evidence="2">
    <location>
        <begin position="603"/>
        <end position="664"/>
    </location>
</feature>
<dbReference type="EMBL" id="LSBH01000006">
    <property type="protein sequence ID" value="OAQ77509.1"/>
    <property type="molecule type" value="Genomic_DNA"/>
</dbReference>
<dbReference type="AlphaFoldDB" id="A0A179GK64"/>
<evidence type="ECO:0000313" key="7">
    <source>
        <dbReference type="Proteomes" id="UP001287286"/>
    </source>
</evidence>
<feature type="compositionally biased region" description="Low complexity" evidence="2">
    <location>
        <begin position="254"/>
        <end position="268"/>
    </location>
</feature>
<feature type="region of interest" description="Disordered" evidence="2">
    <location>
        <begin position="428"/>
        <end position="448"/>
    </location>
</feature>
<proteinExistence type="predicted"/>
<dbReference type="Pfam" id="PF24864">
    <property type="entry name" value="DUF7730"/>
    <property type="match status" value="1"/>
</dbReference>
<feature type="compositionally biased region" description="Basic and acidic residues" evidence="2">
    <location>
        <begin position="201"/>
        <end position="214"/>
    </location>
</feature>
<dbReference type="Proteomes" id="UP000078240">
    <property type="component" value="Unassembled WGS sequence"/>
</dbReference>
<evidence type="ECO:0000313" key="5">
    <source>
        <dbReference type="EMBL" id="OAQ77509.1"/>
    </source>
</evidence>
<sequence length="809" mass="89643">MATTPPGGTGNGDDPENSNITPEIEAAALNLLNLQAHMSGEQPSSSDSGASNTQRATPAGDDGGEPHGASEAQRTQAFQWLRGGSDTSGESSAASNAGSGNDAADGTPNEEAAQPLPSEGAPEGDMDVPEDEGPDDGVPEDGDSGDGSSEGSISAGTLDFASSPRIKQEQSPSPDILSEASSSSRSRKRRRDTSNESEDSEERKRAKKRDEKRDKKERKRQKKKEKREKRREKKRQKKRERATRRNILLGLQISTTSAQSGSSTSASAHPHEATAIVNGLPTPTTPSDPDWDAPSTDGVSTSRLHAPYPWIPDPLCDTAIEGVDDTNDRAELQLWMEWKAYDAEERATDATLRSLRRRRAEEEAARAAEAQRQREEEVARLAREAAYNRSLMRLPPEIRLRIWRLLFVSAKPILVYRNWTMTYRRKPERRSNRITERGNGAGNGRTAPDQTPDLYGIAILRTCSALFVEGVAVLYGENTFCYRLRDSRPSLVDLDRLLLPNAVDDLDMDDDAFPMHMDVDDENSDDGDAEFIYHGGRGAAAAAARGEEAHINVEKYYYFFRSLAIEAEPNRYSDSTMAAMAEAINVFAPRDGRPRPNINRLVLRVTPLREMPPDEDGDGNDDGNDADLDDDNGQGDEGSDNEDGSNDSDDSDADDGDNGGTSFDNERHYTFVSFFKPASPVMEAVHNLRCNVLRIDLMCPHRAAASAATAAHGVRAWQPGRSFTIDRSVEMVLRGLREDPRRRDPWARDRCMLLTRRERTRHVWRMMDEVWLHVARFCRRHVRRTTAGGDWGFGEEWTELPEDVDATGF</sequence>
<feature type="compositionally biased region" description="Basic residues" evidence="2">
    <location>
        <begin position="215"/>
        <end position="244"/>
    </location>
</feature>
<feature type="compositionally biased region" description="Low complexity" evidence="2">
    <location>
        <begin position="281"/>
        <end position="297"/>
    </location>
</feature>
<dbReference type="Proteomes" id="UP001287286">
    <property type="component" value="Unassembled WGS sequence"/>
</dbReference>